<keyword evidence="2" id="KW-0547">Nucleotide-binding</keyword>
<protein>
    <submittedName>
        <fullName evidence="8">Dehydrogenase</fullName>
    </submittedName>
</protein>
<keyword evidence="3" id="KW-0418">Kinase</keyword>
<evidence type="ECO:0000313" key="8">
    <source>
        <dbReference type="EMBL" id="URI11555.1"/>
    </source>
</evidence>
<feature type="domain" description="GHMP kinase N-terminal" evidence="6">
    <location>
        <begin position="88"/>
        <end position="173"/>
    </location>
</feature>
<dbReference type="PANTHER" id="PTHR32463">
    <property type="entry name" value="L-FUCOSE KINASE"/>
    <property type="match status" value="1"/>
</dbReference>
<comment type="similarity">
    <text evidence="5">Belongs to the GHMP kinase family.</text>
</comment>
<feature type="domain" description="GHMP kinase C-terminal" evidence="7">
    <location>
        <begin position="248"/>
        <end position="325"/>
    </location>
</feature>
<dbReference type="SUPFAM" id="SSF55060">
    <property type="entry name" value="GHMP Kinase, C-terminal domain"/>
    <property type="match status" value="1"/>
</dbReference>
<dbReference type="EMBL" id="CP097636">
    <property type="protein sequence ID" value="URI11555.1"/>
    <property type="molecule type" value="Genomic_DNA"/>
</dbReference>
<proteinExistence type="inferred from homology"/>
<evidence type="ECO:0000259" key="7">
    <source>
        <dbReference type="Pfam" id="PF08544"/>
    </source>
</evidence>
<dbReference type="PRINTS" id="PR00960">
    <property type="entry name" value="LMBPPROTEIN"/>
</dbReference>
<keyword evidence="4" id="KW-0067">ATP-binding</keyword>
<dbReference type="PIRSF" id="PIRSF036406">
    <property type="entry name" value="Hept_kin"/>
    <property type="match status" value="1"/>
</dbReference>
<dbReference type="InterPro" id="IPR020568">
    <property type="entry name" value="Ribosomal_Su5_D2-typ_SF"/>
</dbReference>
<dbReference type="InterPro" id="IPR052203">
    <property type="entry name" value="GHMP_Kinase-Related"/>
</dbReference>
<keyword evidence="9" id="KW-1185">Reference proteome</keyword>
<dbReference type="InterPro" id="IPR001174">
    <property type="entry name" value="HddA/FKP"/>
</dbReference>
<reference evidence="8" key="1">
    <citation type="submission" date="2022-05" db="EMBL/GenBank/DDBJ databases">
        <title>An RpoN-dependent PEP-CTERM gene is involved in floc formation of an Aquincola tertiaricarbonis strain.</title>
        <authorList>
            <person name="Qiu D."/>
            <person name="Xia M."/>
        </authorList>
    </citation>
    <scope>NUCLEOTIDE SEQUENCE</scope>
    <source>
        <strain evidence="8">RN12</strain>
    </source>
</reference>
<dbReference type="RefSeq" id="WP_250199749.1">
    <property type="nucleotide sequence ID" value="NZ_CP097636.1"/>
</dbReference>
<dbReference type="PANTHER" id="PTHR32463:SF0">
    <property type="entry name" value="L-FUCOSE KINASE"/>
    <property type="match status" value="1"/>
</dbReference>
<dbReference type="Pfam" id="PF08544">
    <property type="entry name" value="GHMP_kinases_C"/>
    <property type="match status" value="1"/>
</dbReference>
<evidence type="ECO:0000256" key="3">
    <source>
        <dbReference type="ARBA" id="ARBA00022777"/>
    </source>
</evidence>
<evidence type="ECO:0000256" key="5">
    <source>
        <dbReference type="ARBA" id="ARBA00038121"/>
    </source>
</evidence>
<evidence type="ECO:0000256" key="4">
    <source>
        <dbReference type="ARBA" id="ARBA00022840"/>
    </source>
</evidence>
<keyword evidence="1" id="KW-0808">Transferase</keyword>
<name>A0ABY4SJM7_AQUTE</name>
<evidence type="ECO:0000313" key="9">
    <source>
        <dbReference type="Proteomes" id="UP001056201"/>
    </source>
</evidence>
<accession>A0ABY4SJM7</accession>
<dbReference type="InterPro" id="IPR014606">
    <property type="entry name" value="Heptose_7-P_kinase"/>
</dbReference>
<dbReference type="InterPro" id="IPR013750">
    <property type="entry name" value="GHMP_kinase_C_dom"/>
</dbReference>
<dbReference type="InterPro" id="IPR036554">
    <property type="entry name" value="GHMP_kinase_C_sf"/>
</dbReference>
<evidence type="ECO:0000259" key="6">
    <source>
        <dbReference type="Pfam" id="PF00288"/>
    </source>
</evidence>
<organism evidence="8 9">
    <name type="scientific">Aquincola tertiaricarbonis</name>
    <dbReference type="NCBI Taxonomy" id="391953"/>
    <lineage>
        <taxon>Bacteria</taxon>
        <taxon>Pseudomonadati</taxon>
        <taxon>Pseudomonadota</taxon>
        <taxon>Betaproteobacteria</taxon>
        <taxon>Burkholderiales</taxon>
        <taxon>Sphaerotilaceae</taxon>
        <taxon>Aquincola</taxon>
    </lineage>
</organism>
<evidence type="ECO:0000256" key="2">
    <source>
        <dbReference type="ARBA" id="ARBA00022741"/>
    </source>
</evidence>
<dbReference type="Gene3D" id="3.30.230.120">
    <property type="match status" value="1"/>
</dbReference>
<evidence type="ECO:0000256" key="1">
    <source>
        <dbReference type="ARBA" id="ARBA00022679"/>
    </source>
</evidence>
<gene>
    <name evidence="8" type="ORF">MW290_21700</name>
</gene>
<dbReference type="SUPFAM" id="SSF54211">
    <property type="entry name" value="Ribosomal protein S5 domain 2-like"/>
    <property type="match status" value="1"/>
</dbReference>
<dbReference type="Pfam" id="PF00288">
    <property type="entry name" value="GHMP_kinases_N"/>
    <property type="match status" value="1"/>
</dbReference>
<sequence length="348" mass="37301">MSPMKKQVHAKAPLRLGLAGGGSDVSPYSDRYGGQVLNATISLFTHCHLQASNDGQLHFHAPDHGVSVVLDAARPGPHEEPLRLHRAVHARFQQHFHDGQPLPLQVTTFSDAPAGSGVGTSSALVVTLVQAYAQWLQIPLGEYDVARLAYEIERVDCAMAGGKQDQYAAVFGGFNFMEFGAADQVVVNPLRLRREIANHLESRLLLYFTGRSRASARIIESQIASANNGPDSTAVQAMHQIRQSAAEMKEALLKGRVDEVLVILGRSWAAKKQAASGISNAHIDTIAEAALAAGACGLKISGAGGGGFMMIAVEPGRRHAVMQALEPHGGRCFPFAFVEQGVESWTMR</sequence>
<dbReference type="Proteomes" id="UP001056201">
    <property type="component" value="Chromosome 2"/>
</dbReference>
<dbReference type="InterPro" id="IPR006204">
    <property type="entry name" value="GHMP_kinase_N_dom"/>
</dbReference>